<dbReference type="Proteomes" id="UP001464555">
    <property type="component" value="Unassembled WGS sequence"/>
</dbReference>
<feature type="region of interest" description="Disordered" evidence="1">
    <location>
        <begin position="42"/>
        <end position="85"/>
    </location>
</feature>
<keyword evidence="2" id="KW-0812">Transmembrane</keyword>
<keyword evidence="2" id="KW-0472">Membrane</keyword>
<dbReference type="PANTHER" id="PTHR43044">
    <property type="match status" value="1"/>
</dbReference>
<keyword evidence="4" id="KW-1185">Reference proteome</keyword>
<gene>
    <name evidence="3" type="ORF">AAEO56_15540</name>
</gene>
<feature type="transmembrane region" description="Helical" evidence="2">
    <location>
        <begin position="377"/>
        <end position="397"/>
    </location>
</feature>
<keyword evidence="2" id="KW-1133">Transmembrane helix</keyword>
<evidence type="ECO:0000256" key="1">
    <source>
        <dbReference type="SAM" id="MobiDB-lite"/>
    </source>
</evidence>
<comment type="caution">
    <text evidence="3">The sequence shown here is derived from an EMBL/GenBank/DDBJ whole genome shotgun (WGS) entry which is preliminary data.</text>
</comment>
<feature type="transmembrane region" description="Helical" evidence="2">
    <location>
        <begin position="417"/>
        <end position="435"/>
    </location>
</feature>
<feature type="transmembrane region" description="Helical" evidence="2">
    <location>
        <begin position="170"/>
        <end position="191"/>
    </location>
</feature>
<reference evidence="3 4" key="1">
    <citation type="submission" date="2024-04" db="EMBL/GenBank/DDBJ databases">
        <title>Flavobacterium sp. DGU11 16S ribosomal RNA gene Genome sequencing and assembly.</title>
        <authorList>
            <person name="Park S."/>
        </authorList>
    </citation>
    <scope>NUCLEOTIDE SEQUENCE [LARGE SCALE GENOMIC DNA]</scope>
    <source>
        <strain evidence="3 4">DGU11</strain>
    </source>
</reference>
<accession>A0ABU9HZT7</accession>
<organism evidence="3 4">
    <name type="scientific">Flavobacterium arundinis</name>
    <dbReference type="NCBI Taxonomy" id="3139143"/>
    <lineage>
        <taxon>Bacteria</taxon>
        <taxon>Pseudomonadati</taxon>
        <taxon>Bacteroidota</taxon>
        <taxon>Flavobacteriia</taxon>
        <taxon>Flavobacteriales</taxon>
        <taxon>Flavobacteriaceae</taxon>
        <taxon>Flavobacterium</taxon>
    </lineage>
</organism>
<protein>
    <submittedName>
        <fullName evidence="3">Quinol:cytochrome C oxidoreductase</fullName>
    </submittedName>
</protein>
<evidence type="ECO:0000256" key="2">
    <source>
        <dbReference type="SAM" id="Phobius"/>
    </source>
</evidence>
<feature type="transmembrane region" description="Helical" evidence="2">
    <location>
        <begin position="442"/>
        <end position="459"/>
    </location>
</feature>
<feature type="transmembrane region" description="Helical" evidence="2">
    <location>
        <begin position="302"/>
        <end position="322"/>
    </location>
</feature>
<evidence type="ECO:0000313" key="4">
    <source>
        <dbReference type="Proteomes" id="UP001464555"/>
    </source>
</evidence>
<feature type="transmembrane region" description="Helical" evidence="2">
    <location>
        <begin position="474"/>
        <end position="499"/>
    </location>
</feature>
<dbReference type="EMBL" id="JBBYHR010000009">
    <property type="protein sequence ID" value="MEL1245685.1"/>
    <property type="molecule type" value="Genomic_DNA"/>
</dbReference>
<feature type="transmembrane region" description="Helical" evidence="2">
    <location>
        <begin position="334"/>
        <end position="357"/>
    </location>
</feature>
<sequence>MYTFSSRLKTVALALMVLGLLGIGYSFFTAPKSIEDVERMEAENAAHGHHGDAAHHDAAPHDAHGSATAPAPSHKEGEAHAEAAHDTTHAVAAEAVHETHDTIHAEAAVAAGHEGHDNKTGEAVHAEEAHAAHADAHAAHGHDDAHDAHKEHQEHLEHTLLQLQNKPWSALYVSALFFMLISLGALAFYAIQNAAQAGWSPVLFRVMEGISSYLIPGAIIVFLIFVAGALDMHKIWIWMDKDVVEHDHLIKAKSGYLNKVFFLVRAAIFMGGWIWYRQYSRKNSLAQDDATDNSYYKKNFKAAATFLVFFIISESMMSWDWIMSVDPHWYSTLFGWYVFASFVVSAVTVIAMITLYLKSVGYLEYVNTSHIHDLAKFMFGFSVFWTYLWFSQFMLIWYADIPEEVTYFKTRIEDFNLPFFGMVVLNFVLPILILLNTDFKRLTWVVVLAGTIILCGHYMDFFNMIMPATVGKQWFIGAGEIGALMFFMGLFIFVVFTTLTKAPLLAKRNPLIEESKHFHY</sequence>
<feature type="compositionally biased region" description="Basic and acidic residues" evidence="1">
    <location>
        <begin position="42"/>
        <end position="64"/>
    </location>
</feature>
<name>A0ABU9HZT7_9FLAO</name>
<dbReference type="PANTHER" id="PTHR43044:SF1">
    <property type="entry name" value="QUINOL:CYTOCHROME C OXIDOREDUCTASE QUINONE-BINDING SUBUNIT 2"/>
    <property type="match status" value="1"/>
</dbReference>
<proteinExistence type="predicted"/>
<feature type="region of interest" description="Disordered" evidence="1">
    <location>
        <begin position="127"/>
        <end position="156"/>
    </location>
</feature>
<evidence type="ECO:0000313" key="3">
    <source>
        <dbReference type="EMBL" id="MEL1245685.1"/>
    </source>
</evidence>
<feature type="transmembrane region" description="Helical" evidence="2">
    <location>
        <begin position="212"/>
        <end position="236"/>
    </location>
</feature>
<feature type="compositionally biased region" description="Basic and acidic residues" evidence="1">
    <location>
        <begin position="73"/>
        <end position="85"/>
    </location>
</feature>
<dbReference type="RefSeq" id="WP_341697979.1">
    <property type="nucleotide sequence ID" value="NZ_JBBYHR010000009.1"/>
</dbReference>